<feature type="compositionally biased region" description="Low complexity" evidence="1">
    <location>
        <begin position="282"/>
        <end position="296"/>
    </location>
</feature>
<feature type="compositionally biased region" description="Low complexity" evidence="1">
    <location>
        <begin position="129"/>
        <end position="149"/>
    </location>
</feature>
<gene>
    <name evidence="2" type="ORF">CYY_001207</name>
</gene>
<name>A0A8J4PYK5_9MYCE</name>
<comment type="caution">
    <text evidence="2">The sequence shown here is derived from an EMBL/GenBank/DDBJ whole genome shotgun (WGS) entry which is preliminary data.</text>
</comment>
<reference evidence="2" key="1">
    <citation type="submission" date="2020-01" db="EMBL/GenBank/DDBJ databases">
        <title>Development of genomics and gene disruption for Polysphondylium violaceum indicates a role for the polyketide synthase stlB in stalk morphogenesis.</title>
        <authorList>
            <person name="Narita B."/>
            <person name="Kawabe Y."/>
            <person name="Kin K."/>
            <person name="Saito T."/>
            <person name="Gibbs R."/>
            <person name="Kuspa A."/>
            <person name="Muzny D."/>
            <person name="Queller D."/>
            <person name="Richards S."/>
            <person name="Strassman J."/>
            <person name="Sucgang R."/>
            <person name="Worley K."/>
            <person name="Schaap P."/>
        </authorList>
    </citation>
    <scope>NUCLEOTIDE SEQUENCE</scope>
    <source>
        <strain evidence="2">QSvi11</strain>
    </source>
</reference>
<sequence>MTHNQKDDIVLCRNDPSTRSLALGELFKDVSSSLNNSNNSNSNSNLPSILLKMIQGQLDDIVNKPNNENLLLEIDWFRDILLKSFTYFTTDTKDKKSKKLFLSSLVKSTFKSIDDIRLKYKSNSIINSNNNITPDNSSNNNNNNEKNNSQGIMNNSQNKKLIDYELQVILRLEYMIYLFQSSIAFKKSNNSNSNSNNNSNNIYDKEYCNSLLSTPLINAIVSLLQDISFILDSRNSGNFVDFLDTVLVYKYLHSLPYTLSKIYKLLEISKPHSLKQYLKQINKQPTPTKLNNNNNVNEKKKSIPMTPIENGDENDNTSKKQKLDSKSTTTTSTPTPTPEQEAQSLLGIKRVNARRLGHFNMNLSDPKAFKTFKTTTN</sequence>
<evidence type="ECO:0000313" key="3">
    <source>
        <dbReference type="Proteomes" id="UP000695562"/>
    </source>
</evidence>
<feature type="compositionally biased region" description="Basic and acidic residues" evidence="1">
    <location>
        <begin position="316"/>
        <end position="325"/>
    </location>
</feature>
<dbReference type="Proteomes" id="UP000695562">
    <property type="component" value="Unassembled WGS sequence"/>
</dbReference>
<organism evidence="2 3">
    <name type="scientific">Polysphondylium violaceum</name>
    <dbReference type="NCBI Taxonomy" id="133409"/>
    <lineage>
        <taxon>Eukaryota</taxon>
        <taxon>Amoebozoa</taxon>
        <taxon>Evosea</taxon>
        <taxon>Eumycetozoa</taxon>
        <taxon>Dictyostelia</taxon>
        <taxon>Dictyosteliales</taxon>
        <taxon>Dictyosteliaceae</taxon>
        <taxon>Polysphondylium</taxon>
    </lineage>
</organism>
<accession>A0A8J4PYK5</accession>
<feature type="region of interest" description="Disordered" evidence="1">
    <location>
        <begin position="281"/>
        <end position="345"/>
    </location>
</feature>
<dbReference type="AlphaFoldDB" id="A0A8J4PYK5"/>
<evidence type="ECO:0000256" key="1">
    <source>
        <dbReference type="SAM" id="MobiDB-lite"/>
    </source>
</evidence>
<evidence type="ECO:0000313" key="2">
    <source>
        <dbReference type="EMBL" id="KAF2077508.1"/>
    </source>
</evidence>
<proteinExistence type="predicted"/>
<feature type="region of interest" description="Disordered" evidence="1">
    <location>
        <begin position="129"/>
        <end position="154"/>
    </location>
</feature>
<keyword evidence="3" id="KW-1185">Reference proteome</keyword>
<dbReference type="EMBL" id="AJWJ01000027">
    <property type="protein sequence ID" value="KAF2077508.1"/>
    <property type="molecule type" value="Genomic_DNA"/>
</dbReference>
<protein>
    <submittedName>
        <fullName evidence="2">Uncharacterized protein</fullName>
    </submittedName>
</protein>